<name>A0AAV7NLX4_PLEWA</name>
<reference evidence="1" key="1">
    <citation type="journal article" date="2022" name="bioRxiv">
        <title>Sequencing and chromosome-scale assembly of the giantPleurodeles waltlgenome.</title>
        <authorList>
            <person name="Brown T."/>
            <person name="Elewa A."/>
            <person name="Iarovenko S."/>
            <person name="Subramanian E."/>
            <person name="Araus A.J."/>
            <person name="Petzold A."/>
            <person name="Susuki M."/>
            <person name="Suzuki K.-i.T."/>
            <person name="Hayashi T."/>
            <person name="Toyoda A."/>
            <person name="Oliveira C."/>
            <person name="Osipova E."/>
            <person name="Leigh N.D."/>
            <person name="Simon A."/>
            <person name="Yun M.H."/>
        </authorList>
    </citation>
    <scope>NUCLEOTIDE SEQUENCE</scope>
    <source>
        <strain evidence="1">20211129_DDA</strain>
        <tissue evidence="1">Liver</tissue>
    </source>
</reference>
<organism evidence="1 2">
    <name type="scientific">Pleurodeles waltl</name>
    <name type="common">Iberian ribbed newt</name>
    <dbReference type="NCBI Taxonomy" id="8319"/>
    <lineage>
        <taxon>Eukaryota</taxon>
        <taxon>Metazoa</taxon>
        <taxon>Chordata</taxon>
        <taxon>Craniata</taxon>
        <taxon>Vertebrata</taxon>
        <taxon>Euteleostomi</taxon>
        <taxon>Amphibia</taxon>
        <taxon>Batrachia</taxon>
        <taxon>Caudata</taxon>
        <taxon>Salamandroidea</taxon>
        <taxon>Salamandridae</taxon>
        <taxon>Pleurodelinae</taxon>
        <taxon>Pleurodeles</taxon>
    </lineage>
</organism>
<evidence type="ECO:0000313" key="1">
    <source>
        <dbReference type="EMBL" id="KAJ1113795.1"/>
    </source>
</evidence>
<evidence type="ECO:0000313" key="2">
    <source>
        <dbReference type="Proteomes" id="UP001066276"/>
    </source>
</evidence>
<comment type="caution">
    <text evidence="1">The sequence shown here is derived from an EMBL/GenBank/DDBJ whole genome shotgun (WGS) entry which is preliminary data.</text>
</comment>
<proteinExistence type="predicted"/>
<accession>A0AAV7NLX4</accession>
<gene>
    <name evidence="1" type="ORF">NDU88_002036</name>
</gene>
<dbReference type="AlphaFoldDB" id="A0AAV7NLX4"/>
<keyword evidence="2" id="KW-1185">Reference proteome</keyword>
<sequence length="89" mass="9654">MTGRASNHTTQRRSELFTCGCCGGHLRPGLVLWPWLQDQLGNPDTWFPASGLARSEPVSRSTYLCRVLVLGDLDWRAASAGVGGAFNCC</sequence>
<protein>
    <submittedName>
        <fullName evidence="1">Uncharacterized protein</fullName>
    </submittedName>
</protein>
<dbReference type="Proteomes" id="UP001066276">
    <property type="component" value="Chromosome 8"/>
</dbReference>
<dbReference type="EMBL" id="JANPWB010000012">
    <property type="protein sequence ID" value="KAJ1113795.1"/>
    <property type="molecule type" value="Genomic_DNA"/>
</dbReference>